<feature type="compositionally biased region" description="Polar residues" evidence="1">
    <location>
        <begin position="65"/>
        <end position="85"/>
    </location>
</feature>
<dbReference type="PANTHER" id="PTHR36347:SF1">
    <property type="entry name" value="EXPRESSED PROTEIN"/>
    <property type="match status" value="1"/>
</dbReference>
<dbReference type="EMBL" id="CAADRP010002118">
    <property type="protein sequence ID" value="VFU61503.1"/>
    <property type="molecule type" value="Genomic_DNA"/>
</dbReference>
<feature type="transmembrane region" description="Helical" evidence="2">
    <location>
        <begin position="181"/>
        <end position="199"/>
    </location>
</feature>
<feature type="region of interest" description="Disordered" evidence="1">
    <location>
        <begin position="1"/>
        <end position="147"/>
    </location>
</feature>
<feature type="compositionally biased region" description="Pro residues" evidence="1">
    <location>
        <begin position="103"/>
        <end position="116"/>
    </location>
</feature>
<name>A0A6N2NA85_SALVM</name>
<keyword evidence="2" id="KW-0472">Membrane</keyword>
<keyword evidence="2" id="KW-1133">Transmembrane helix</keyword>
<gene>
    <name evidence="3" type="ORF">SVIM_LOCUS460502</name>
</gene>
<sequence>MVSNDRPPHKKRDVDAYTKPHQPQIKGISFREPAVAGKHSNGDQNPSIPSFKTTSVNHPRPPKPFNTSTATKQQPEYRISFSSFAGNHLRDLMPTNSTSSDETPPPPPAAQPPAITPPDSVEIKFKRGSRRRNRKQRGDGGVGVSQPVKAAPKKWEDMSLSEKAIELYVGEKGALFWLNKFAYASIYIVIGGWILFRFVGPSLNLYQLDTAPLSPSSILKGS</sequence>
<evidence type="ECO:0000256" key="1">
    <source>
        <dbReference type="SAM" id="MobiDB-lite"/>
    </source>
</evidence>
<protein>
    <submittedName>
        <fullName evidence="3">Uncharacterized protein</fullName>
    </submittedName>
</protein>
<proteinExistence type="predicted"/>
<reference evidence="3" key="1">
    <citation type="submission" date="2019-03" db="EMBL/GenBank/DDBJ databases">
        <authorList>
            <person name="Mank J."/>
            <person name="Almeida P."/>
        </authorList>
    </citation>
    <scope>NUCLEOTIDE SEQUENCE</scope>
    <source>
        <strain evidence="3">78183</strain>
    </source>
</reference>
<feature type="compositionally biased region" description="Basic residues" evidence="1">
    <location>
        <begin position="126"/>
        <end position="135"/>
    </location>
</feature>
<dbReference type="GO" id="GO:0009507">
    <property type="term" value="C:chloroplast"/>
    <property type="evidence" value="ECO:0007669"/>
    <property type="project" value="TreeGrafter"/>
</dbReference>
<evidence type="ECO:0000313" key="3">
    <source>
        <dbReference type="EMBL" id="VFU61503.1"/>
    </source>
</evidence>
<dbReference type="AlphaFoldDB" id="A0A6N2NA85"/>
<evidence type="ECO:0000256" key="2">
    <source>
        <dbReference type="SAM" id="Phobius"/>
    </source>
</evidence>
<organism evidence="3">
    <name type="scientific">Salix viminalis</name>
    <name type="common">Common osier</name>
    <name type="synonym">Basket willow</name>
    <dbReference type="NCBI Taxonomy" id="40686"/>
    <lineage>
        <taxon>Eukaryota</taxon>
        <taxon>Viridiplantae</taxon>
        <taxon>Streptophyta</taxon>
        <taxon>Embryophyta</taxon>
        <taxon>Tracheophyta</taxon>
        <taxon>Spermatophyta</taxon>
        <taxon>Magnoliopsida</taxon>
        <taxon>eudicotyledons</taxon>
        <taxon>Gunneridae</taxon>
        <taxon>Pentapetalae</taxon>
        <taxon>rosids</taxon>
        <taxon>fabids</taxon>
        <taxon>Malpighiales</taxon>
        <taxon>Salicaceae</taxon>
        <taxon>Saliceae</taxon>
        <taxon>Salix</taxon>
    </lineage>
</organism>
<accession>A0A6N2NA85</accession>
<keyword evidence="2" id="KW-0812">Transmembrane</keyword>
<feature type="compositionally biased region" description="Polar residues" evidence="1">
    <location>
        <begin position="42"/>
        <end position="57"/>
    </location>
</feature>
<dbReference type="PANTHER" id="PTHR36347">
    <property type="entry name" value="EXPRESSED PROTEIN"/>
    <property type="match status" value="1"/>
</dbReference>